<evidence type="ECO:0000256" key="7">
    <source>
        <dbReference type="ARBA" id="ARBA00022958"/>
    </source>
</evidence>
<evidence type="ECO:0000313" key="13">
    <source>
        <dbReference type="EMBL" id="ELQ36364.1"/>
    </source>
</evidence>
<dbReference type="PROSITE" id="PS51385">
    <property type="entry name" value="YJEF_N"/>
    <property type="match status" value="1"/>
</dbReference>
<feature type="binding site" evidence="10">
    <location>
        <begin position="127"/>
        <end position="133"/>
    </location>
    <ligand>
        <name>(6S)-NADPHX</name>
        <dbReference type="ChEBI" id="CHEBI:64076"/>
    </ligand>
</feature>
<keyword evidence="6" id="KW-0521">NADP</keyword>
<evidence type="ECO:0000259" key="12">
    <source>
        <dbReference type="PROSITE" id="PS51385"/>
    </source>
</evidence>
<gene>
    <name evidence="13" type="ORF">OOU_Y34scaffold00666g225</name>
</gene>
<dbReference type="Proteomes" id="UP000011086">
    <property type="component" value="Unassembled WGS sequence"/>
</dbReference>
<keyword evidence="10" id="KW-0496">Mitochondrion</keyword>
<name>A0AA97PJ15_PYRO3</name>
<feature type="binding site" evidence="10">
    <location>
        <begin position="61"/>
        <end position="65"/>
    </location>
    <ligand>
        <name>(6S)-NADPHX</name>
        <dbReference type="ChEBI" id="CHEBI:64076"/>
    </ligand>
</feature>
<dbReference type="Pfam" id="PF03853">
    <property type="entry name" value="YjeF_N"/>
    <property type="match status" value="1"/>
</dbReference>
<evidence type="ECO:0000256" key="9">
    <source>
        <dbReference type="ARBA" id="ARBA00023235"/>
    </source>
</evidence>
<evidence type="ECO:0000256" key="5">
    <source>
        <dbReference type="ARBA" id="ARBA00022741"/>
    </source>
</evidence>
<dbReference type="PANTHER" id="PTHR13232:SF10">
    <property type="entry name" value="NAD(P)H-HYDRATE EPIMERASE"/>
    <property type="match status" value="1"/>
</dbReference>
<dbReference type="SUPFAM" id="SSF64153">
    <property type="entry name" value="YjeF N-terminal domain-like"/>
    <property type="match status" value="1"/>
</dbReference>
<reference evidence="13" key="1">
    <citation type="journal article" date="2012" name="PLoS Genet.">
        <title>Comparative analysis of the genomes of two field isolates of the rice blast fungus Magnaporthe oryzae.</title>
        <authorList>
            <person name="Xue M."/>
            <person name="Yang J."/>
            <person name="Li Z."/>
            <person name="Hu S."/>
            <person name="Yao N."/>
            <person name="Dean R.A."/>
            <person name="Zhao W."/>
            <person name="Shen M."/>
            <person name="Zhang H."/>
            <person name="Li C."/>
            <person name="Liu L."/>
            <person name="Cao L."/>
            <person name="Xu X."/>
            <person name="Xing Y."/>
            <person name="Hsiang T."/>
            <person name="Zhang Z."/>
            <person name="Xu J.R."/>
            <person name="Peng Y.L."/>
        </authorList>
    </citation>
    <scope>NUCLEOTIDE SEQUENCE</scope>
    <source>
        <strain evidence="13">Y34</strain>
    </source>
</reference>
<comment type="similarity">
    <text evidence="10">Belongs to the NnrE/AIBP family.</text>
</comment>
<keyword evidence="9 10" id="KW-0413">Isomerase</keyword>
<dbReference type="FunFam" id="3.40.50.10260:FF:000005">
    <property type="entry name" value="NAD(P)H-hydrate epimerase"/>
    <property type="match status" value="1"/>
</dbReference>
<evidence type="ECO:0000256" key="3">
    <source>
        <dbReference type="ARBA" id="ARBA00012228"/>
    </source>
</evidence>
<feature type="binding site" evidence="10">
    <location>
        <position position="62"/>
    </location>
    <ligand>
        <name>K(+)</name>
        <dbReference type="ChEBI" id="CHEBI:29103"/>
    </ligand>
</feature>
<feature type="domain" description="YjeF N-terminal" evidence="12">
    <location>
        <begin position="11"/>
        <end position="217"/>
    </location>
</feature>
<comment type="function">
    <text evidence="10">Catalyzes the epimerization of the S- and R-forms of NAD(P)HX, a damaged form of NAD(P)H that is a result of enzymatic or heat-dependent hydration. This is a prerequisite for the S-specific NAD(P)H-hydrate dehydratase to allow the repair of both epimers of NAD(P)HX.</text>
</comment>
<keyword evidence="5 10" id="KW-0547">Nucleotide-binding</keyword>
<dbReference type="NCBIfam" id="TIGR00197">
    <property type="entry name" value="yjeF_nterm"/>
    <property type="match status" value="1"/>
</dbReference>
<accession>A0AA97PJ15</accession>
<keyword evidence="7 10" id="KW-0630">Potassium</keyword>
<comment type="catalytic activity">
    <reaction evidence="2 10">
        <text>(6R)-NADPHX = (6S)-NADPHX</text>
        <dbReference type="Rhea" id="RHEA:32227"/>
        <dbReference type="ChEBI" id="CHEBI:64076"/>
        <dbReference type="ChEBI" id="CHEBI:64077"/>
        <dbReference type="EC" id="5.1.99.6"/>
    </reaction>
</comment>
<keyword evidence="4 10" id="KW-0479">Metal-binding</keyword>
<dbReference type="Gene3D" id="3.40.50.10260">
    <property type="entry name" value="YjeF N-terminal domain"/>
    <property type="match status" value="1"/>
</dbReference>
<dbReference type="AlphaFoldDB" id="A0AA97PJ15"/>
<evidence type="ECO:0000256" key="6">
    <source>
        <dbReference type="ARBA" id="ARBA00022857"/>
    </source>
</evidence>
<dbReference type="GO" id="GO:0000166">
    <property type="term" value="F:nucleotide binding"/>
    <property type="evidence" value="ECO:0007669"/>
    <property type="project" value="UniProtKB-KW"/>
</dbReference>
<dbReference type="HAMAP" id="MF_01966">
    <property type="entry name" value="NADHX_epimerase"/>
    <property type="match status" value="1"/>
</dbReference>
<dbReference type="PANTHER" id="PTHR13232">
    <property type="entry name" value="NAD(P)H-HYDRATE EPIMERASE"/>
    <property type="match status" value="1"/>
</dbReference>
<evidence type="ECO:0000256" key="10">
    <source>
        <dbReference type="HAMAP-Rule" id="MF_03159"/>
    </source>
</evidence>
<comment type="cofactor">
    <cofactor evidence="10">
        <name>K(+)</name>
        <dbReference type="ChEBI" id="CHEBI:29103"/>
    </cofactor>
    <text evidence="10">Binds 1 potassium ion per subunit.</text>
</comment>
<dbReference type="EC" id="5.1.99.6" evidence="3 10"/>
<feature type="binding site" evidence="10">
    <location>
        <position position="159"/>
    </location>
    <ligand>
        <name>K(+)</name>
        <dbReference type="ChEBI" id="CHEBI:29103"/>
    </ligand>
</feature>
<proteinExistence type="inferred from homology"/>
<evidence type="ECO:0000256" key="4">
    <source>
        <dbReference type="ARBA" id="ARBA00022723"/>
    </source>
</evidence>
<keyword evidence="8 10" id="KW-0520">NAD</keyword>
<dbReference type="GO" id="GO:0052856">
    <property type="term" value="F:NAD(P)HX epimerase activity"/>
    <property type="evidence" value="ECO:0007669"/>
    <property type="project" value="UniProtKB-UniRule"/>
</dbReference>
<dbReference type="GO" id="GO:0005739">
    <property type="term" value="C:mitochondrion"/>
    <property type="evidence" value="ECO:0007669"/>
    <property type="project" value="UniProtKB-SubCell"/>
</dbReference>
<sequence length="365" mass="39646">MTLKTLSAKAATALDQELMSTCAFSLDQLMELAGLSVSQAVFKVHPPTRGRRILVACGPGNNGGDGLVAARHLRHYGYQPSVYYPKRGKNELYQRLTKQLEDLEVPFVDDFGVALSASDHVVDAIFGFSFSGEVREPFPAVIRALAETKVPVTAVDAPSSWDIEHGPPESGHVGSNFNPAVLVSLTAPKPLAKHFKGRHFIGGRSPKLQRAAPAPKNSDVVAQRVLSEVSSSFEILPPARWEPLAAALFLVTVRSWFCRLLVPIPRSSYDCTTSRTTVWADGAWTFSIVHFDEDLMVMCLQIDDGSVALGKYHGLQEQYLRMDPPAAHPNSPSVRPAAGDAVDDDCGGDRSYLRAGFGSGRFSRV</sequence>
<dbReference type="InterPro" id="IPR004443">
    <property type="entry name" value="YjeF_N_dom"/>
</dbReference>
<comment type="catalytic activity">
    <reaction evidence="1 10">
        <text>(6R)-NADHX = (6S)-NADHX</text>
        <dbReference type="Rhea" id="RHEA:32215"/>
        <dbReference type="ChEBI" id="CHEBI:64074"/>
        <dbReference type="ChEBI" id="CHEBI:64075"/>
        <dbReference type="EC" id="5.1.99.6"/>
    </reaction>
</comment>
<feature type="binding site" evidence="10">
    <location>
        <position position="156"/>
    </location>
    <ligand>
        <name>(6S)-NADPHX</name>
        <dbReference type="ChEBI" id="CHEBI:64076"/>
    </ligand>
</feature>
<comment type="caution">
    <text evidence="10">Lacks conserved residue(s) required for the propagation of feature annotation.</text>
</comment>
<dbReference type="InterPro" id="IPR032976">
    <property type="entry name" value="YJEFN_prot_NAXE-like"/>
</dbReference>
<feature type="region of interest" description="Disordered" evidence="11">
    <location>
        <begin position="325"/>
        <end position="345"/>
    </location>
</feature>
<evidence type="ECO:0000256" key="8">
    <source>
        <dbReference type="ARBA" id="ARBA00023027"/>
    </source>
</evidence>
<comment type="subcellular location">
    <subcellularLocation>
        <location evidence="10">Cytoplasm</location>
    </subcellularLocation>
    <subcellularLocation>
        <location evidence="10">Mitochondrion</location>
    </subcellularLocation>
</comment>
<evidence type="ECO:0000256" key="2">
    <source>
        <dbReference type="ARBA" id="ARBA00000909"/>
    </source>
</evidence>
<dbReference type="InterPro" id="IPR036652">
    <property type="entry name" value="YjeF_N_dom_sf"/>
</dbReference>
<keyword evidence="10" id="KW-0963">Cytoplasm</keyword>
<protein>
    <recommendedName>
        <fullName evidence="3 10">NAD(P)H-hydrate epimerase</fullName>
        <ecNumber evidence="3 10">5.1.99.6</ecNumber>
    </recommendedName>
    <alternativeName>
        <fullName evidence="10">NAD(P)HX epimerase</fullName>
    </alternativeName>
</protein>
<dbReference type="EMBL" id="JH793700">
    <property type="protein sequence ID" value="ELQ36364.1"/>
    <property type="molecule type" value="Genomic_DNA"/>
</dbReference>
<evidence type="ECO:0000256" key="11">
    <source>
        <dbReference type="SAM" id="MobiDB-lite"/>
    </source>
</evidence>
<feature type="binding site" evidence="10">
    <location>
        <position position="123"/>
    </location>
    <ligand>
        <name>K(+)</name>
        <dbReference type="ChEBI" id="CHEBI:29103"/>
    </ligand>
</feature>
<evidence type="ECO:0000256" key="1">
    <source>
        <dbReference type="ARBA" id="ARBA00000013"/>
    </source>
</evidence>
<organism evidence="13">
    <name type="scientific">Pyricularia oryzae (strain Y34)</name>
    <name type="common">Rice blast fungus</name>
    <name type="synonym">Magnaporthe oryzae</name>
    <dbReference type="NCBI Taxonomy" id="1143189"/>
    <lineage>
        <taxon>Eukaryota</taxon>
        <taxon>Fungi</taxon>
        <taxon>Dikarya</taxon>
        <taxon>Ascomycota</taxon>
        <taxon>Pezizomycotina</taxon>
        <taxon>Sordariomycetes</taxon>
        <taxon>Sordariomycetidae</taxon>
        <taxon>Magnaporthales</taxon>
        <taxon>Pyriculariaceae</taxon>
        <taxon>Pyricularia</taxon>
    </lineage>
</organism>
<dbReference type="GO" id="GO:0046872">
    <property type="term" value="F:metal ion binding"/>
    <property type="evidence" value="ECO:0007669"/>
    <property type="project" value="UniProtKB-KW"/>
</dbReference>